<sequence>MRFSFSIIITDFSMLEGLKLNVKELVFSQQSKTILLANLREI</sequence>
<dbReference type="Proteomes" id="UP000070458">
    <property type="component" value="Unassembled WGS sequence"/>
</dbReference>
<reference evidence="1 2" key="1">
    <citation type="submission" date="2016-01" db="EMBL/GenBank/DDBJ databases">
        <title>Highly variable Streptococcus oralis are common among viridans streptococci isolated from primates.</title>
        <authorList>
            <person name="Denapaite D."/>
            <person name="Rieger M."/>
            <person name="Koendgen S."/>
            <person name="Brueckner R."/>
            <person name="Ochigava I."/>
            <person name="Kappeler P."/>
            <person name="Maetz-Rensing K."/>
            <person name="Leendertz F."/>
            <person name="Hakenbeck R."/>
        </authorList>
    </citation>
    <scope>NUCLEOTIDE SEQUENCE [LARGE SCALE GENOMIC DNA]</scope>
    <source>
        <strain evidence="1 2">DD26</strain>
    </source>
</reference>
<gene>
    <name evidence="1" type="ORF">SMIDD26_01357</name>
</gene>
<comment type="caution">
    <text evidence="1">The sequence shown here is derived from an EMBL/GenBank/DDBJ whole genome shotgun (WGS) entry which is preliminary data.</text>
</comment>
<protein>
    <submittedName>
        <fullName evidence="1">Uncharacterized protein</fullName>
    </submittedName>
</protein>
<dbReference type="EMBL" id="LQOD01000317">
    <property type="protein sequence ID" value="KXT92134.1"/>
    <property type="molecule type" value="Genomic_DNA"/>
</dbReference>
<name>A0A139PP95_STRMT</name>
<evidence type="ECO:0000313" key="1">
    <source>
        <dbReference type="EMBL" id="KXT92134.1"/>
    </source>
</evidence>
<accession>A0A139PP95</accession>
<dbReference type="AlphaFoldDB" id="A0A139PP95"/>
<organism evidence="1 2">
    <name type="scientific">Streptococcus mitis</name>
    <dbReference type="NCBI Taxonomy" id="28037"/>
    <lineage>
        <taxon>Bacteria</taxon>
        <taxon>Bacillati</taxon>
        <taxon>Bacillota</taxon>
        <taxon>Bacilli</taxon>
        <taxon>Lactobacillales</taxon>
        <taxon>Streptococcaceae</taxon>
        <taxon>Streptococcus</taxon>
        <taxon>Streptococcus mitis group</taxon>
    </lineage>
</organism>
<evidence type="ECO:0000313" key="2">
    <source>
        <dbReference type="Proteomes" id="UP000070458"/>
    </source>
</evidence>
<proteinExistence type="predicted"/>